<dbReference type="CDD" id="cd24008">
    <property type="entry name" value="ASKHA_NBD_GLK"/>
    <property type="match status" value="1"/>
</dbReference>
<keyword evidence="3" id="KW-0324">Glycolysis</keyword>
<dbReference type="InterPro" id="IPR043129">
    <property type="entry name" value="ATPase_NBD"/>
</dbReference>
<proteinExistence type="inferred from homology"/>
<comment type="similarity">
    <text evidence="3 4">Belongs to the bacterial glucokinase family.</text>
</comment>
<sequence length="329" mass="35495">MILAGDIGGTKTVLALLQHDTEGVLRTVQEQTYASGEYDSFDAILELFLPKNVQIASACFGIAGPVVNQHCYATNLKWTIEGDLLKAKLGTQQVKLLNDLEAMAVGMLHLQAEEFIELNPNAEPYVGNIAVIAAGTGLGEAILYWDGRQHHPIATEGGHCSFAPQNQQQDRLLEFLRGRYSQHVSYERVLSGIGFSNLYDFLLDSQFAAACPAVPNAQNAKQGNVDRNAIISRLGINGEDALCSEVVRLFVEIYGAEAGNLVMKSFAMGGVFIGGGIGPKIRSALESGGFMQAFTEKGRFQAILGKVSVKLALNARTPLLGAMHYFDAE</sequence>
<dbReference type="PANTHER" id="PTHR47363">
    <property type="entry name" value="GLUCOKINASE"/>
    <property type="match status" value="1"/>
</dbReference>
<dbReference type="PANTHER" id="PTHR47363:SF1">
    <property type="entry name" value="GLUCOKINASE"/>
    <property type="match status" value="1"/>
</dbReference>
<dbReference type="InterPro" id="IPR003836">
    <property type="entry name" value="Glucokinase"/>
</dbReference>
<organism evidence="5 6">
    <name type="scientific">Methylomonas lenta</name>
    <dbReference type="NCBI Taxonomy" id="980561"/>
    <lineage>
        <taxon>Bacteria</taxon>
        <taxon>Pseudomonadati</taxon>
        <taxon>Pseudomonadota</taxon>
        <taxon>Gammaproteobacteria</taxon>
        <taxon>Methylococcales</taxon>
        <taxon>Methylococcaceae</taxon>
        <taxon>Methylomonas</taxon>
    </lineage>
</organism>
<reference evidence="5 6" key="1">
    <citation type="submission" date="2016-03" db="EMBL/GenBank/DDBJ databases">
        <authorList>
            <person name="Ploux O."/>
        </authorList>
    </citation>
    <scope>NUCLEOTIDE SEQUENCE [LARGE SCALE GENOMIC DNA]</scope>
    <source>
        <strain evidence="5 6">R-45370</strain>
    </source>
</reference>
<keyword evidence="6" id="KW-1185">Reference proteome</keyword>
<dbReference type="GO" id="GO:0004340">
    <property type="term" value="F:glucokinase activity"/>
    <property type="evidence" value="ECO:0007669"/>
    <property type="project" value="UniProtKB-UniRule"/>
</dbReference>
<dbReference type="Gene3D" id="3.30.420.40">
    <property type="match status" value="1"/>
</dbReference>
<dbReference type="Gene3D" id="3.40.367.20">
    <property type="match status" value="1"/>
</dbReference>
<accession>A0A177NJ73</accession>
<comment type="caution">
    <text evidence="5">The sequence shown here is derived from an EMBL/GenBank/DDBJ whole genome shotgun (WGS) entry which is preliminary data.</text>
</comment>
<dbReference type="EC" id="2.7.1.2" evidence="3"/>
<dbReference type="EMBL" id="LUUI01000084">
    <property type="protein sequence ID" value="OAI17902.1"/>
    <property type="molecule type" value="Genomic_DNA"/>
</dbReference>
<keyword evidence="1 3" id="KW-0808">Transferase</keyword>
<keyword evidence="3" id="KW-0067">ATP-binding</keyword>
<evidence type="ECO:0000313" key="6">
    <source>
        <dbReference type="Proteomes" id="UP000078476"/>
    </source>
</evidence>
<dbReference type="GO" id="GO:0005737">
    <property type="term" value="C:cytoplasm"/>
    <property type="evidence" value="ECO:0007669"/>
    <property type="project" value="UniProtKB-SubCell"/>
</dbReference>
<dbReference type="NCBIfam" id="TIGR00749">
    <property type="entry name" value="glk"/>
    <property type="match status" value="1"/>
</dbReference>
<feature type="binding site" evidence="3">
    <location>
        <begin position="5"/>
        <end position="10"/>
    </location>
    <ligand>
        <name>ATP</name>
        <dbReference type="ChEBI" id="CHEBI:30616"/>
    </ligand>
</feature>
<dbReference type="RefSeq" id="WP_066979640.1">
    <property type="nucleotide sequence ID" value="NZ_LUUI01000084.1"/>
</dbReference>
<gene>
    <name evidence="3" type="primary">glk</name>
    <name evidence="5" type="ORF">A1359_05505</name>
</gene>
<keyword evidence="3" id="KW-0963">Cytoplasm</keyword>
<protein>
    <recommendedName>
        <fullName evidence="3">Glucokinase</fullName>
        <ecNumber evidence="3">2.7.1.2</ecNumber>
    </recommendedName>
    <alternativeName>
        <fullName evidence="3">Glucose kinase</fullName>
    </alternativeName>
</protein>
<comment type="catalytic activity">
    <reaction evidence="3">
        <text>D-glucose + ATP = D-glucose 6-phosphate + ADP + H(+)</text>
        <dbReference type="Rhea" id="RHEA:17825"/>
        <dbReference type="ChEBI" id="CHEBI:4167"/>
        <dbReference type="ChEBI" id="CHEBI:15378"/>
        <dbReference type="ChEBI" id="CHEBI:30616"/>
        <dbReference type="ChEBI" id="CHEBI:61548"/>
        <dbReference type="ChEBI" id="CHEBI:456216"/>
        <dbReference type="EC" id="2.7.1.2"/>
    </reaction>
</comment>
<keyword evidence="2 3" id="KW-0418">Kinase</keyword>
<evidence type="ECO:0000256" key="4">
    <source>
        <dbReference type="RuleBase" id="RU004046"/>
    </source>
</evidence>
<evidence type="ECO:0000256" key="2">
    <source>
        <dbReference type="ARBA" id="ARBA00022777"/>
    </source>
</evidence>
<name>A0A177NJ73_9GAMM</name>
<evidence type="ECO:0000256" key="1">
    <source>
        <dbReference type="ARBA" id="ARBA00022679"/>
    </source>
</evidence>
<dbReference type="GO" id="GO:0005524">
    <property type="term" value="F:ATP binding"/>
    <property type="evidence" value="ECO:0007669"/>
    <property type="project" value="UniProtKB-UniRule"/>
</dbReference>
<evidence type="ECO:0000313" key="5">
    <source>
        <dbReference type="EMBL" id="OAI17902.1"/>
    </source>
</evidence>
<dbReference type="GO" id="GO:0006096">
    <property type="term" value="P:glycolytic process"/>
    <property type="evidence" value="ECO:0007669"/>
    <property type="project" value="UniProtKB-UniRule"/>
</dbReference>
<dbReference type="Pfam" id="PF02685">
    <property type="entry name" value="Glucokinase"/>
    <property type="match status" value="1"/>
</dbReference>
<evidence type="ECO:0000256" key="3">
    <source>
        <dbReference type="HAMAP-Rule" id="MF_00524"/>
    </source>
</evidence>
<dbReference type="OrthoDB" id="9800595at2"/>
<dbReference type="STRING" id="980561.A1359_05505"/>
<dbReference type="GO" id="GO:0005536">
    <property type="term" value="F:D-glucose binding"/>
    <property type="evidence" value="ECO:0007669"/>
    <property type="project" value="InterPro"/>
</dbReference>
<keyword evidence="3" id="KW-0547">Nucleotide-binding</keyword>
<dbReference type="Proteomes" id="UP000078476">
    <property type="component" value="Unassembled WGS sequence"/>
</dbReference>
<dbReference type="AlphaFoldDB" id="A0A177NJ73"/>
<dbReference type="HAMAP" id="MF_00524">
    <property type="entry name" value="Glucokinase"/>
    <property type="match status" value="1"/>
</dbReference>
<comment type="subcellular location">
    <subcellularLocation>
        <location evidence="3">Cytoplasm</location>
    </subcellularLocation>
</comment>
<dbReference type="SUPFAM" id="SSF53067">
    <property type="entry name" value="Actin-like ATPase domain"/>
    <property type="match status" value="1"/>
</dbReference>